<accession>A0AA40A3C1</accession>
<gene>
    <name evidence="2" type="ORF">B0H67DRAFT_590474</name>
</gene>
<keyword evidence="3" id="KW-1185">Reference proteome</keyword>
<dbReference type="Proteomes" id="UP001172102">
    <property type="component" value="Unassembled WGS sequence"/>
</dbReference>
<proteinExistence type="predicted"/>
<dbReference type="EMBL" id="JAUKUA010000006">
    <property type="protein sequence ID" value="KAK0708524.1"/>
    <property type="molecule type" value="Genomic_DNA"/>
</dbReference>
<sequence>MVHTMAGFFSRQHITKFLEAWVKLALGRPCPACGSLHRSGGSEYKVQAPIPTFQVSRAAGCKTCRMALDAIDAFEPGWVTAHASGGSITLLLSQESHPLGMQLRENAGSAREFTYLGVYLAADNPIIPRAQLKGPCAYSLDIIPDARSDEAFSRVSQWLGDCLSHHDNCSASTKEHFMPTRLLGLGLVAEEGRALLLATSGLEPDRYACLSYCWGSDLEGVVTTVAANRATHQTSGIPVAALPRTVQDAVLVCLKLGIRYLWVDALCIVQDDAEDWARESVRMCDIYGSSHITIAAHGAASCKDGFLGEQGYGRRSWQRAFPTRYGSAFPDANPAKMLLRVGQEASVTSPLSTRGWTLQECILPRRIIHYTAQELVWECNSQHFCECGHIEGLRRGGPLVMEKTQVRQVEIARDGQRVARMRTPAVDSWMQLVERYTDRRLTYVSDRLVAVAGLAQWIREQSGEGMDPEMYLAGVFRPSLPRHLLWMVKAWKTPRLPNQPDVAPPRPVPPRAPSWSWASVDSHIEYTGEAFGDSEETYVRVHHDKSFCVPVPGGPAHALRGELVLEGPTVPVKLVTVESPRIAWGDQRNDSWMGRATYAWSVSGARNQIACDVARDPGLAVGDEGRECWSTEEHRCEACEAGAWPVGGENCVLKLSAYYLDPADRVPPVGYFLVLQKSETTPGAWERIGLGEVKLGKLDDPRTEWELFEQAEVREIRLV</sequence>
<dbReference type="AlphaFoldDB" id="A0AA40A3C1"/>
<protein>
    <submittedName>
        <fullName evidence="2">Heterokaryon incompatibility protein-domain-containing protein</fullName>
    </submittedName>
</protein>
<dbReference type="PANTHER" id="PTHR33112:SF16">
    <property type="entry name" value="HETEROKARYON INCOMPATIBILITY DOMAIN-CONTAINING PROTEIN"/>
    <property type="match status" value="1"/>
</dbReference>
<dbReference type="InterPro" id="IPR010730">
    <property type="entry name" value="HET"/>
</dbReference>
<evidence type="ECO:0000313" key="3">
    <source>
        <dbReference type="Proteomes" id="UP001172102"/>
    </source>
</evidence>
<name>A0AA40A3C1_9PEZI</name>
<dbReference type="Pfam" id="PF06985">
    <property type="entry name" value="HET"/>
    <property type="match status" value="1"/>
</dbReference>
<comment type="caution">
    <text evidence="2">The sequence shown here is derived from an EMBL/GenBank/DDBJ whole genome shotgun (WGS) entry which is preliminary data.</text>
</comment>
<organism evidence="2 3">
    <name type="scientific">Lasiosphaeris hirsuta</name>
    <dbReference type="NCBI Taxonomy" id="260670"/>
    <lineage>
        <taxon>Eukaryota</taxon>
        <taxon>Fungi</taxon>
        <taxon>Dikarya</taxon>
        <taxon>Ascomycota</taxon>
        <taxon>Pezizomycotina</taxon>
        <taxon>Sordariomycetes</taxon>
        <taxon>Sordariomycetidae</taxon>
        <taxon>Sordariales</taxon>
        <taxon>Lasiosphaeriaceae</taxon>
        <taxon>Lasiosphaeris</taxon>
    </lineage>
</organism>
<evidence type="ECO:0000259" key="1">
    <source>
        <dbReference type="Pfam" id="PF06985"/>
    </source>
</evidence>
<feature type="domain" description="Heterokaryon incompatibility" evidence="1">
    <location>
        <begin position="207"/>
        <end position="360"/>
    </location>
</feature>
<reference evidence="2" key="1">
    <citation type="submission" date="2023-06" db="EMBL/GenBank/DDBJ databases">
        <title>Genome-scale phylogeny and comparative genomics of the fungal order Sordariales.</title>
        <authorList>
            <consortium name="Lawrence Berkeley National Laboratory"/>
            <person name="Hensen N."/>
            <person name="Bonometti L."/>
            <person name="Westerberg I."/>
            <person name="Brannstrom I.O."/>
            <person name="Guillou S."/>
            <person name="Cros-Aarteil S."/>
            <person name="Calhoun S."/>
            <person name="Haridas S."/>
            <person name="Kuo A."/>
            <person name="Mondo S."/>
            <person name="Pangilinan J."/>
            <person name="Riley R."/>
            <person name="Labutti K."/>
            <person name="Andreopoulos B."/>
            <person name="Lipzen A."/>
            <person name="Chen C."/>
            <person name="Yanf M."/>
            <person name="Daum C."/>
            <person name="Ng V."/>
            <person name="Clum A."/>
            <person name="Steindorff A."/>
            <person name="Ohm R."/>
            <person name="Martin F."/>
            <person name="Silar P."/>
            <person name="Natvig D."/>
            <person name="Lalanne C."/>
            <person name="Gautier V."/>
            <person name="Ament-Velasquez S.L."/>
            <person name="Kruys A."/>
            <person name="Hutchinson M.I."/>
            <person name="Powell A.J."/>
            <person name="Barry K."/>
            <person name="Miller A.N."/>
            <person name="Grigoriev I.V."/>
            <person name="Debuchy R."/>
            <person name="Gladieux P."/>
            <person name="Thoren M.H."/>
            <person name="Johannesson H."/>
        </authorList>
    </citation>
    <scope>NUCLEOTIDE SEQUENCE</scope>
    <source>
        <strain evidence="2">SMH4607-1</strain>
    </source>
</reference>
<dbReference type="PANTHER" id="PTHR33112">
    <property type="entry name" value="DOMAIN PROTEIN, PUTATIVE-RELATED"/>
    <property type="match status" value="1"/>
</dbReference>
<evidence type="ECO:0000313" key="2">
    <source>
        <dbReference type="EMBL" id="KAK0708524.1"/>
    </source>
</evidence>